<evidence type="ECO:0000313" key="5">
    <source>
        <dbReference type="Proteomes" id="UP001165085"/>
    </source>
</evidence>
<dbReference type="Proteomes" id="UP001165085">
    <property type="component" value="Unassembled WGS sequence"/>
</dbReference>
<feature type="transmembrane region" description="Helical" evidence="2">
    <location>
        <begin position="183"/>
        <end position="204"/>
    </location>
</feature>
<dbReference type="PANTHER" id="PTHR22801">
    <property type="entry name" value="LITHOSTATHINE"/>
    <property type="match status" value="1"/>
</dbReference>
<dbReference type="SUPFAM" id="SSF56436">
    <property type="entry name" value="C-type lectin-like"/>
    <property type="match status" value="1"/>
</dbReference>
<feature type="region of interest" description="Disordered" evidence="1">
    <location>
        <begin position="425"/>
        <end position="453"/>
    </location>
</feature>
<gene>
    <name evidence="4" type="ORF">TrST_g4464</name>
</gene>
<dbReference type="PANTHER" id="PTHR22801:SF63">
    <property type="entry name" value="C-TYPE LECTIN DOMAIN-CONTAINING PROTEIN"/>
    <property type="match status" value="1"/>
</dbReference>
<keyword evidence="2" id="KW-1133">Transmembrane helix</keyword>
<accession>A0A9W7EIC7</accession>
<feature type="compositionally biased region" description="Gly residues" evidence="1">
    <location>
        <begin position="1489"/>
        <end position="1508"/>
    </location>
</feature>
<dbReference type="SMART" id="SM00034">
    <property type="entry name" value="CLECT"/>
    <property type="match status" value="1"/>
</dbReference>
<protein>
    <recommendedName>
        <fullName evidence="3">C-type lectin domain-containing protein</fullName>
    </recommendedName>
</protein>
<keyword evidence="2" id="KW-0472">Membrane</keyword>
<dbReference type="InterPro" id="IPR016186">
    <property type="entry name" value="C-type_lectin-like/link_sf"/>
</dbReference>
<dbReference type="Gene3D" id="3.10.100.10">
    <property type="entry name" value="Mannose-Binding Protein A, subunit A"/>
    <property type="match status" value="1"/>
</dbReference>
<evidence type="ECO:0000256" key="2">
    <source>
        <dbReference type="SAM" id="Phobius"/>
    </source>
</evidence>
<comment type="caution">
    <text evidence="4">The sequence shown here is derived from an EMBL/GenBank/DDBJ whole genome shotgun (WGS) entry which is preliminary data.</text>
</comment>
<feature type="region of interest" description="Disordered" evidence="1">
    <location>
        <begin position="27"/>
        <end position="146"/>
    </location>
</feature>
<evidence type="ECO:0000313" key="4">
    <source>
        <dbReference type="EMBL" id="GMH79010.1"/>
    </source>
</evidence>
<dbReference type="EMBL" id="BRXY01000229">
    <property type="protein sequence ID" value="GMH79010.1"/>
    <property type="molecule type" value="Genomic_DNA"/>
</dbReference>
<dbReference type="Gene3D" id="2.60.120.200">
    <property type="match status" value="1"/>
</dbReference>
<dbReference type="Pfam" id="PF00059">
    <property type="entry name" value="Lectin_C"/>
    <property type="match status" value="1"/>
</dbReference>
<dbReference type="InterPro" id="IPR050801">
    <property type="entry name" value="Ca-Dep_Lectins_ImmuneDev"/>
</dbReference>
<evidence type="ECO:0000259" key="3">
    <source>
        <dbReference type="PROSITE" id="PS50041"/>
    </source>
</evidence>
<feature type="compositionally biased region" description="Low complexity" evidence="1">
    <location>
        <begin position="129"/>
        <end position="138"/>
    </location>
</feature>
<feature type="compositionally biased region" description="Pro residues" evidence="1">
    <location>
        <begin position="50"/>
        <end position="60"/>
    </location>
</feature>
<feature type="region of interest" description="Disordered" evidence="1">
    <location>
        <begin position="1117"/>
        <end position="1137"/>
    </location>
</feature>
<name>A0A9W7EIC7_9STRA</name>
<dbReference type="InterPro" id="IPR001304">
    <property type="entry name" value="C-type_lectin-like"/>
</dbReference>
<dbReference type="InterPro" id="IPR016187">
    <property type="entry name" value="CTDL_fold"/>
</dbReference>
<feature type="compositionally biased region" description="Polar residues" evidence="1">
    <location>
        <begin position="66"/>
        <end position="75"/>
    </location>
</feature>
<keyword evidence="5" id="KW-1185">Reference proteome</keyword>
<dbReference type="CDD" id="cd00037">
    <property type="entry name" value="CLECT"/>
    <property type="match status" value="1"/>
</dbReference>
<organism evidence="4 5">
    <name type="scientific">Triparma strigata</name>
    <dbReference type="NCBI Taxonomy" id="1606541"/>
    <lineage>
        <taxon>Eukaryota</taxon>
        <taxon>Sar</taxon>
        <taxon>Stramenopiles</taxon>
        <taxon>Ochrophyta</taxon>
        <taxon>Bolidophyceae</taxon>
        <taxon>Parmales</taxon>
        <taxon>Triparmaceae</taxon>
        <taxon>Triparma</taxon>
    </lineage>
</organism>
<reference evidence="5" key="1">
    <citation type="journal article" date="2023" name="Commun. Biol.">
        <title>Genome analysis of Parmales, the sister group of diatoms, reveals the evolutionary specialization of diatoms from phago-mixotrophs to photoautotrophs.</title>
        <authorList>
            <person name="Ban H."/>
            <person name="Sato S."/>
            <person name="Yoshikawa S."/>
            <person name="Yamada K."/>
            <person name="Nakamura Y."/>
            <person name="Ichinomiya M."/>
            <person name="Sato N."/>
            <person name="Blanc-Mathieu R."/>
            <person name="Endo H."/>
            <person name="Kuwata A."/>
            <person name="Ogata H."/>
        </authorList>
    </citation>
    <scope>NUCLEOTIDE SEQUENCE [LARGE SCALE GENOMIC DNA]</scope>
    <source>
        <strain evidence="5">NIES 3701</strain>
    </source>
</reference>
<dbReference type="PROSITE" id="PS50041">
    <property type="entry name" value="C_TYPE_LECTIN_2"/>
    <property type="match status" value="1"/>
</dbReference>
<feature type="domain" description="C-type lectin" evidence="3">
    <location>
        <begin position="2524"/>
        <end position="2634"/>
    </location>
</feature>
<evidence type="ECO:0000256" key="1">
    <source>
        <dbReference type="SAM" id="MobiDB-lite"/>
    </source>
</evidence>
<keyword evidence="2" id="KW-0812">Transmembrane</keyword>
<dbReference type="OrthoDB" id="441660at2759"/>
<feature type="compositionally biased region" description="Polar residues" evidence="1">
    <location>
        <begin position="442"/>
        <end position="453"/>
    </location>
</feature>
<proteinExistence type="predicted"/>
<sequence>MNFIRQFSRSISHSNVTYDDAFGEASENDDVISPTNNPMGAHGGAGRISPLPPPPKPSNLPRPSNASRYSNQSSGPKIEMSTMGDHSQLETRAQSGSTLGDDSSIPSVLDFSGGRSSAGNGTVHPHPSPTSHPTSHNSGGSFDSLDFKKKAGQRSRGNKCLHKYQHLYNHENQCKRYTCRGCCYFWCLYFIFLLWSILDLLPMLTESDYEKLYMFNFLEIEDVCNADNVPYNVDMDFTLPFNGELVHVNEVEVSVYKNNNPAKVRGHVDKTKVVKTTLQPLWDGSNIVKGGSTKMAFSSKASITDIEGSGALFSDMMNEYDFQAIANVNVPVFTARLMFPIWTTVNMDIFYTCGYSDVNSYGQTCDQSWGLTKKSLSEKCEYVCQFDDYPIMPMKHWYPSLYAEDRGIDEDNIVIPDMVDDLCKGNERGDEDRRRRRLRPKTSPSTGASRSLQGTYEKVSDLPNYLDLMDPADPKYELQRKWQEFHYCDPYSSFCSYSEVIKSLRVFDDVESDLPTRKTMAEIDMRMLLGAIPVKVRVPPVDMDVFYSNVDILPDADNSPAFVKDRIVKARSKEIVKDLNWELSMGAEAFIAGPDGDEGNPTPGQLKDLQDSIGDFMQLNNMFMYMRGSQESELEETCDLQKLVKEMKPMRITVYSNLTNAVVCGMSQDDEEGAVTLAPTPSPAPADEETSGTVQMTPCPFGECVKFKALELDPFYMTRIDIISAEAPTVFAIANFSLNLPFLVSGEFPKVVLDVNSGDDLFCVVEMEAMTLEDKLDESNPNIPTYAQVNLTVADMATFRDKMAGMNSFDEMELWVSGSRTVGLDSDYFFSLVSTLAVGFDIPLGVIVNSTAATETTTDSADSAKAPAPGAPSAPANVTYPDPFVKVFVKSKEDTLEVPIRTLLSPSLFPVPISVGMRDLHFNVFDRHDDSALRFAVHDATVIKSFCEWTLDPFYCSFGGDNYVNASINVMTRQEGNTLNTMIENATEGNSGKEVPISFGGGVTFPEHWWKVEALLEKSSIQEDCQPELASFCLSPASKKKAFECLTDPSNFGRITREFCLKALTPEGNISLRLSDMWDLGHMMQLHSFSKKRVIPYTPCVDPCPYTNPDHWFFEKPDASGSSPSGNEAAVAPAPAPPNPPFKVTALTFNHFRSGEDPLDMDCTYESFEGLRTFTNSHCTPNNRTSLAVSLGAEAFVGMAGFGLVDVELRLNKLTAVVEYKNKTEEAERLRPSVLSRIRVVDGVCKDNEVEGLGGGVQNLTVQVEDTARLAEFAGGNHQETVRVFFEQEGDLLSRILALSAFAMEFLPQNNSFAGLSTLETVVDYPVLSCNEEEQCFIVSDFEVGVTESEGGGSLDSDSFAFVYPTYSVQFDVTGYFQGGADNLPEDTMVAKIGARRRLKSEIVEYDESNSFDLVVGCKTLLPTVAQTFTIDTYTFPDEDPSAFGVYDLMIEISSSTQECGQSVLGFTGEVIGQVAVVKPIEQDYGPDVPGGGGGGGGGNDDGDGGGSENPDDPSGGSSGKQPNSTAYQPLSTFFLELNSTETTVGLYNKMTFDDSFDGGYTLNFPAIDLEMINIALGGVTPTPPEESDDVTNAMLYCQTTGEECAIMSMKQSNIRIGVDGDSQDTEGVMKAIVGSDGSTDLFNQVCNEGLKGLPVGLSLRGIAGNELFLFDFIPFRIPKSVRILQDGGQAPSSGGARKLLMDATSAMVERTGRRRTDEIAEEDIFDAGSGFERIDPWLRNTSIYRNSDIVLSGIEVLRLSTLNTSFDTHWQDSEEPFKLFTETLMNFTTNIFQELFAVELSLPDITFMASLEIEELPGWNTTDSSDWYVGNIDSSGLPMTQFAELFCKGGTWNSNDNFAEFQQQWTMINNTLLQRGLGEFVSRNQNITIRGQGARTDSNTLLERMLNYVRFDYTFPAKESNLTKTNYLGPLPSVSLPKQTGGVKMLSATINGANSREVATGGGTVTVTTEFLREGTNCENCQVQVHLGWVRTGDSVAARDFTCIFNNNPNEEAATVYSETVALPTPVEAGDYFLAYEVAFDYQCGLSFAVGEAGTVPSAKKIGTLRVLKPGTSGGGRRLHFGVSEPKECGGSRNADKKNESGLTCAVEGTEWVVRERGSATATTEGSRHLAEYTGKEGLRIEGGLYSEEDFIEFNTTVDIWPHIFANVPVDFRLGAIQLSITDRKRGSEMFTFEVYDVNLPAAVGGRVGFELKANRAEHESAIIEFVEDLFDATIESRKLALDVEGYIDGTQGRKVIDLGIIVSQADGRGYFDIQEKGTRRMLRRLFLDKLRQIVPFLPPDEELPDDYGEVMNPYEMEIRRLQHESPSSFLKSVARILEDDEEADDGENDQTPYGGSIAKIDIIGGSEIGETIRIPCVVESVCPPLSEADFSVKTDLLLMAEYFFTIPGGLEVYFDTPKISLDVDCCVHTKVMSLTVLPDTVNNADLDRPFIGIVSLEIEDADLMYQSITSIGTTFAPVYRIHGNPNANMLSNIISTIEFKYDMTPKSGKKMMCKDDTWVTYNNLECYKLFTASALSHAAAETACEGEGVNGKLLQVIKGTANPAAWIGLDDLLQDGVWRWGDGSTGGYTNWAESSLDDDALHCAVMSPSSGSTSAGQWLVDSCGGTKAYICEVDSIDWAPPGTPSPTTTRVPTPAPTSLSQVCEPLEMRGDSGDLVNKNSWDTFFYPTKCQGTWKLVDTDADNAYLEITWPGIELPVQVLWPACSIKLKYEGIDVGTITPGSSNDLVLQQDGTTSFLKVHIYGSEELQNSECMNQKYVIDTTKCQLAKLIDTLLKGAMENGEPLDLSIEITYDHPLTDYNTQTLLLDISLFQKEAVLRPQPGDSDSSIVDPTRAPTPADSYCSLEWDRLDLSDLKRKEYYGKCCDECYNDFVAIYNDININIGSSIWASLDFWNDPTIYMSVEICNVFPFNLTVSRVVADAAFDDPDGTQGFGGTYPPQDDFPLAEGVSYVPPSNEPFIVKGGECKFTPQIPITASVSGELLTRLMDEAYWKSRLCLSIKNMVVDAGMIGPSNQLFQLTQPLDLSKISVIGFNDCVSAPDCDSEMTPRVQQNFDTGLWNIMGGKINVENSGSVKLNSGSGAEKSAMWLKTKYNAVDDFSITATARVTLENCPWLGGCAVAPHAGNFGLVIQQKSATALESGDYAFGGMGPNSLGILFDDPWNPTTSEKVMVFSGGDTGTALATSYDIDFLNDGNENVFRVTYSAHYKTLQVHANSGTTINENLEPKITLQIDLNTLFTQDLGYAWFGVTDSIVSGSYSIYRLKSFDIGGVRTKLSNCNIEEEGLVLGKTGQFVMDTRTSCNTFRFSGGDLWSIKLKNLVAGYEAVVGTEGIVDVGTGQYRVNYAVEHTGNYKVLATLLNDEGADDQDEVEIGSFIVT</sequence>
<feature type="compositionally biased region" description="Polar residues" evidence="1">
    <location>
        <begin position="90"/>
        <end position="106"/>
    </location>
</feature>
<feature type="region of interest" description="Disordered" evidence="1">
    <location>
        <begin position="1483"/>
        <end position="1526"/>
    </location>
</feature>